<name>A0A6J4NDM5_9ACTN</name>
<reference evidence="3" key="1">
    <citation type="submission" date="2020-02" db="EMBL/GenBank/DDBJ databases">
        <authorList>
            <person name="Meier V. D."/>
        </authorList>
    </citation>
    <scope>NUCLEOTIDE SEQUENCE</scope>
    <source>
        <strain evidence="3">AVDCRST_MAG75</strain>
    </source>
</reference>
<dbReference type="EMBL" id="CADCUO010000065">
    <property type="protein sequence ID" value="CAA9381913.1"/>
    <property type="molecule type" value="Genomic_DNA"/>
</dbReference>
<proteinExistence type="predicted"/>
<keyword evidence="2" id="KW-1133">Transmembrane helix</keyword>
<feature type="transmembrane region" description="Helical" evidence="2">
    <location>
        <begin position="41"/>
        <end position="61"/>
    </location>
</feature>
<feature type="compositionally biased region" description="Basic and acidic residues" evidence="1">
    <location>
        <begin position="162"/>
        <end position="213"/>
    </location>
</feature>
<evidence type="ECO:0008006" key="4">
    <source>
        <dbReference type="Google" id="ProtNLM"/>
    </source>
</evidence>
<accession>A0A6J4NDM5</accession>
<feature type="compositionally biased region" description="Low complexity" evidence="1">
    <location>
        <begin position="215"/>
        <end position="229"/>
    </location>
</feature>
<organism evidence="3">
    <name type="scientific">uncultured Propionibacteriaceae bacterium</name>
    <dbReference type="NCBI Taxonomy" id="257457"/>
    <lineage>
        <taxon>Bacteria</taxon>
        <taxon>Bacillati</taxon>
        <taxon>Actinomycetota</taxon>
        <taxon>Actinomycetes</taxon>
        <taxon>Propionibacteriales</taxon>
        <taxon>Propionibacteriaceae</taxon>
        <taxon>environmental samples</taxon>
    </lineage>
</organism>
<protein>
    <recommendedName>
        <fullName evidence="4">Cell division protein FtsL</fullName>
    </recommendedName>
</protein>
<evidence type="ECO:0000256" key="1">
    <source>
        <dbReference type="SAM" id="MobiDB-lite"/>
    </source>
</evidence>
<keyword evidence="2" id="KW-0472">Membrane</keyword>
<keyword evidence="2" id="KW-0812">Transmembrane</keyword>
<feature type="region of interest" description="Disordered" evidence="1">
    <location>
        <begin position="1"/>
        <end position="24"/>
    </location>
</feature>
<feature type="region of interest" description="Disordered" evidence="1">
    <location>
        <begin position="162"/>
        <end position="229"/>
    </location>
</feature>
<gene>
    <name evidence="3" type="ORF">AVDCRST_MAG75-1021</name>
</gene>
<evidence type="ECO:0000313" key="3">
    <source>
        <dbReference type="EMBL" id="CAA9381913.1"/>
    </source>
</evidence>
<evidence type="ECO:0000256" key="2">
    <source>
        <dbReference type="SAM" id="Phobius"/>
    </source>
</evidence>
<dbReference type="AlphaFoldDB" id="A0A6J4NDM5"/>
<sequence>MSALWAPTTENAQVPEYGTPPARTSTRLRAVPTPRARLARFPFLVILVGVFGLGMVGLLLLNTTLQNQAFESRALTRQAAELAYAQGEMESRIDQLAAPQELARRASQLGMRANPEPAFLVAPSGKLVGDGKPVAGSEMPSLIVKTPQQLAAERAAAEARKEARAAAAKAKAEEAQRKAAEKAAEVKKQAEAKRQAEAKKQAEREKSDSDRKRGGQQTTTTSGDQEGRG</sequence>